<dbReference type="PANTHER" id="PTHR33395:SF22">
    <property type="entry name" value="REVERSE TRANSCRIPTASE DOMAIN-CONTAINING PROTEIN"/>
    <property type="match status" value="1"/>
</dbReference>
<dbReference type="GO" id="GO:0007508">
    <property type="term" value="P:larval heart development"/>
    <property type="evidence" value="ECO:0007669"/>
    <property type="project" value="TreeGrafter"/>
</dbReference>
<dbReference type="KEGG" id="dci:113471988"/>
<dbReference type="GO" id="GO:0003824">
    <property type="term" value="F:catalytic activity"/>
    <property type="evidence" value="ECO:0007669"/>
    <property type="project" value="InterPro"/>
</dbReference>
<accession>A0A1S3DKY0</accession>
<dbReference type="PaxDb" id="121845-A0A1S3DKY0"/>
<dbReference type="RefSeq" id="XP_026687333.1">
    <property type="nucleotide sequence ID" value="XM_026831532.1"/>
</dbReference>
<dbReference type="GO" id="GO:0061343">
    <property type="term" value="P:cell adhesion involved in heart morphogenesis"/>
    <property type="evidence" value="ECO:0007669"/>
    <property type="project" value="TreeGrafter"/>
</dbReference>
<dbReference type="KEGG" id="dci:103520376"/>
<dbReference type="GeneID" id="103520397"/>
<dbReference type="RefSeq" id="XP_008483685.1">
    <property type="nucleotide sequence ID" value="XM_008485463.1"/>
</dbReference>
<dbReference type="InterPro" id="IPR005135">
    <property type="entry name" value="Endo/exonuclease/phosphatase"/>
</dbReference>
<dbReference type="Pfam" id="PF14529">
    <property type="entry name" value="Exo_endo_phos_2"/>
    <property type="match status" value="1"/>
</dbReference>
<evidence type="ECO:0000313" key="2">
    <source>
        <dbReference type="Proteomes" id="UP000079169"/>
    </source>
</evidence>
<gene>
    <name evidence="3" type="primary">LOC103520376</name>
    <name evidence="4" type="synonym">LOC103520397</name>
    <name evidence="5" type="synonym">LOC113471988</name>
    <name evidence="6" type="synonym">LOC113472006</name>
</gene>
<sequence>MNKHGKRVFALKVATFIDVKLNIAPPTIPTRGSNDPILPVIALDDNEESSFESFVIHAQTKDPATSPVPHADHSHSLFDYTPQIDPSAGPKSWLKEAIQDNELGFHDFFVYRCDRDYDNLPVDRGGGVLIAIRKKYASQVVSNVSCGLFESLFVIVKIKSSNYLIGAVYIPPDSPQSAYLGYVNIVDDILIKYQDFNHILIGDFNLPHLNWDHYFTDQSRSDSFNSNETSDILIECSEFHGLYQVNKIKNNMDRMLDLLFVNFTIMSLQMCDDPILKVDPLHPPLIATFQVSSHIKSSVSSTCTEQLCFKKTNFIQLKEHLNSIDWSIITENKTSLDNQIEYFYNVLNSSISQFVPLIKFGNFKFPLWFSQDLKNKTLSKKALHKKFKLCPSTINYEEYSRLRRECKELSRINYDNFVSGVETSLQQNPKKFYSFLNNLKGSKSNSNGAPQCLSLDGATASNSEESTKLLATHFSNVYSDEVIIPPDFGLSQSLVCLSRIQLTSDVVFKKLNSLQKSSSAGPDGVPPLLLRECAAELCRPLTLLFNKSLTDGVFPQFWKDSFVIPLYKAGSKTNVTNYRPIAKISSIPKLFESLVLDIIHKPLSNTIVSSQHGFIKGRSTLTNLTTFYQFLTSAIEDGGQVDCCYTDFSKAFDKFVQAVLKADI</sequence>
<dbReference type="STRING" id="121845.A0A1S3DKY0"/>
<protein>
    <submittedName>
        <fullName evidence="3">Uncharacterized protein LOC103520376</fullName>
    </submittedName>
    <submittedName>
        <fullName evidence="4">Uncharacterized protein LOC103520397</fullName>
    </submittedName>
    <submittedName>
        <fullName evidence="5">Uncharacterized protein LOC113471988</fullName>
    </submittedName>
    <submittedName>
        <fullName evidence="6">Uncharacterized protein LOC113472006</fullName>
    </submittedName>
</protein>
<name>A0A1S3DKY0_DIACI</name>
<dbReference type="PANTHER" id="PTHR33395">
    <property type="entry name" value="TRANSCRIPTASE, PUTATIVE-RELATED-RELATED"/>
    <property type="match status" value="1"/>
</dbReference>
<keyword evidence="2" id="KW-1185">Reference proteome</keyword>
<dbReference type="Proteomes" id="UP000079169">
    <property type="component" value="Unplaced"/>
</dbReference>
<dbReference type="RefSeq" id="XP_008483708.1">
    <property type="nucleotide sequence ID" value="XM_008485486.1"/>
</dbReference>
<dbReference type="InterPro" id="IPR036691">
    <property type="entry name" value="Endo/exonu/phosph_ase_sf"/>
</dbReference>
<dbReference type="KEGG" id="dci:113472006"/>
<dbReference type="OMA" id="SAMEDHI"/>
<dbReference type="Gene3D" id="3.60.10.10">
    <property type="entry name" value="Endonuclease/exonuclease/phosphatase"/>
    <property type="match status" value="1"/>
</dbReference>
<dbReference type="RefSeq" id="XP_026687318.1">
    <property type="nucleotide sequence ID" value="XM_026831517.1"/>
</dbReference>
<reference evidence="3 4" key="1">
    <citation type="submission" date="2025-04" db="UniProtKB">
        <authorList>
            <consortium name="RefSeq"/>
        </authorList>
    </citation>
    <scope>IDENTIFICATION</scope>
</reference>
<dbReference type="GeneID" id="103520376"/>
<feature type="domain" description="Endonuclease/exonuclease/phosphatase" evidence="1">
    <location>
        <begin position="164"/>
        <end position="266"/>
    </location>
</feature>
<evidence type="ECO:0000313" key="3">
    <source>
        <dbReference type="RefSeq" id="XP_008483685.1"/>
    </source>
</evidence>
<dbReference type="AlphaFoldDB" id="A0A1S3DKY0"/>
<organism evidence="2 3">
    <name type="scientific">Diaphorina citri</name>
    <name type="common">Asian citrus psyllid</name>
    <dbReference type="NCBI Taxonomy" id="121845"/>
    <lineage>
        <taxon>Eukaryota</taxon>
        <taxon>Metazoa</taxon>
        <taxon>Ecdysozoa</taxon>
        <taxon>Arthropoda</taxon>
        <taxon>Hexapoda</taxon>
        <taxon>Insecta</taxon>
        <taxon>Pterygota</taxon>
        <taxon>Neoptera</taxon>
        <taxon>Paraneoptera</taxon>
        <taxon>Hemiptera</taxon>
        <taxon>Sternorrhyncha</taxon>
        <taxon>Psylloidea</taxon>
        <taxon>Psyllidae</taxon>
        <taxon>Diaphorininae</taxon>
        <taxon>Diaphorina</taxon>
    </lineage>
</organism>
<evidence type="ECO:0000313" key="5">
    <source>
        <dbReference type="RefSeq" id="XP_026687318.1"/>
    </source>
</evidence>
<proteinExistence type="predicted"/>
<evidence type="ECO:0000313" key="4">
    <source>
        <dbReference type="RefSeq" id="XP_008483708.1"/>
    </source>
</evidence>
<evidence type="ECO:0000313" key="6">
    <source>
        <dbReference type="RefSeq" id="XP_026687333.1"/>
    </source>
</evidence>
<dbReference type="SUPFAM" id="SSF56219">
    <property type="entry name" value="DNase I-like"/>
    <property type="match status" value="1"/>
</dbReference>
<evidence type="ECO:0000259" key="1">
    <source>
        <dbReference type="Pfam" id="PF14529"/>
    </source>
</evidence>
<dbReference type="GO" id="GO:0031012">
    <property type="term" value="C:extracellular matrix"/>
    <property type="evidence" value="ECO:0007669"/>
    <property type="project" value="TreeGrafter"/>
</dbReference>
<dbReference type="KEGG" id="dci:103520397"/>